<gene>
    <name evidence="4" type="primary">ureH</name>
    <name evidence="3" type="synonym">ureD</name>
    <name evidence="4" type="ORF">NCTC10684_05543</name>
</gene>
<organism evidence="4 5">
    <name type="scientific">Aminobacter aminovorans</name>
    <name type="common">Chelatobacter heintzii</name>
    <dbReference type="NCBI Taxonomy" id="83263"/>
    <lineage>
        <taxon>Bacteria</taxon>
        <taxon>Pseudomonadati</taxon>
        <taxon>Pseudomonadota</taxon>
        <taxon>Alphaproteobacteria</taxon>
        <taxon>Hyphomicrobiales</taxon>
        <taxon>Phyllobacteriaceae</taxon>
        <taxon>Aminobacter</taxon>
    </lineage>
</organism>
<dbReference type="InterPro" id="IPR002669">
    <property type="entry name" value="UreD"/>
</dbReference>
<reference evidence="4 5" key="1">
    <citation type="submission" date="2018-06" db="EMBL/GenBank/DDBJ databases">
        <authorList>
            <consortium name="Pathogen Informatics"/>
            <person name="Doyle S."/>
        </authorList>
    </citation>
    <scope>NUCLEOTIDE SEQUENCE [LARGE SCALE GENOMIC DNA]</scope>
    <source>
        <strain evidence="4 5">NCTC10684</strain>
    </source>
</reference>
<dbReference type="PANTHER" id="PTHR33643">
    <property type="entry name" value="UREASE ACCESSORY PROTEIN D"/>
    <property type="match status" value="1"/>
</dbReference>
<keyword evidence="3" id="KW-0963">Cytoplasm</keyword>
<dbReference type="HAMAP" id="MF_01384">
    <property type="entry name" value="UreD"/>
    <property type="match status" value="1"/>
</dbReference>
<dbReference type="Proteomes" id="UP000254701">
    <property type="component" value="Unassembled WGS sequence"/>
</dbReference>
<evidence type="ECO:0000256" key="3">
    <source>
        <dbReference type="HAMAP-Rule" id="MF_01384"/>
    </source>
</evidence>
<comment type="function">
    <text evidence="3">Required for maturation of urease via the functional incorporation of the urease nickel metallocenter.</text>
</comment>
<dbReference type="AlphaFoldDB" id="A0A381IMW8"/>
<evidence type="ECO:0000256" key="1">
    <source>
        <dbReference type="ARBA" id="ARBA00007177"/>
    </source>
</evidence>
<protein>
    <recommendedName>
        <fullName evidence="3">Urease accessory protein UreD</fullName>
    </recommendedName>
</protein>
<dbReference type="GO" id="GO:0016151">
    <property type="term" value="F:nickel cation binding"/>
    <property type="evidence" value="ECO:0007669"/>
    <property type="project" value="UniProtKB-UniRule"/>
</dbReference>
<comment type="subunit">
    <text evidence="3">UreD, UreF and UreG form a complex that acts as a GTP-hydrolysis-dependent molecular chaperone, activating the urease apoprotein by helping to assemble the nickel containing metallocenter of UreC. The UreE protein probably delivers the nickel.</text>
</comment>
<dbReference type="GO" id="GO:0005737">
    <property type="term" value="C:cytoplasm"/>
    <property type="evidence" value="ECO:0007669"/>
    <property type="project" value="UniProtKB-SubCell"/>
</dbReference>
<accession>A0A381IMW8</accession>
<dbReference type="PANTHER" id="PTHR33643:SF1">
    <property type="entry name" value="UREASE ACCESSORY PROTEIN D"/>
    <property type="match status" value="1"/>
</dbReference>
<evidence type="ECO:0000313" key="5">
    <source>
        <dbReference type="Proteomes" id="UP000254701"/>
    </source>
</evidence>
<evidence type="ECO:0000256" key="2">
    <source>
        <dbReference type="ARBA" id="ARBA00023186"/>
    </source>
</evidence>
<proteinExistence type="inferred from homology"/>
<keyword evidence="3" id="KW-0996">Nickel insertion</keyword>
<evidence type="ECO:0000313" key="4">
    <source>
        <dbReference type="EMBL" id="SUY29311.1"/>
    </source>
</evidence>
<keyword evidence="2 3" id="KW-0143">Chaperone</keyword>
<sequence length="292" mass="31017">MTSHWPQPPISRLSAPPRQAVARSGRFELALARHGARTHIGRQYVSYPFHMTRPFALDAAIPSLLTVYQQSSSGGLYRDDRLSTRLDIGAGAAGHVTTQAATVVHDCHGQPARQMTEIVLEEGAFLALTPDPLVLFPGAACASVTQARLASGAVLLLSDAFALHDPEGRGRPFERLEAKVDIRDADGRLLVRDNLHVAGVDLAGPASPIGGWKVVTNFMLLGAPDRLPTVDELATLGRPERQLAGITTLPNGAGWGVRCLAADAIAARGIAESLFVLAVAAAFGQQPVPRRK</sequence>
<name>A0A381IMW8_AMIAI</name>
<comment type="similarity">
    <text evidence="1 3">Belongs to the UreD family.</text>
</comment>
<dbReference type="OrthoDB" id="9807968at2"/>
<dbReference type="Pfam" id="PF01774">
    <property type="entry name" value="UreD"/>
    <property type="match status" value="1"/>
</dbReference>
<dbReference type="EMBL" id="UFSM01000004">
    <property type="protein sequence ID" value="SUY29311.1"/>
    <property type="molecule type" value="Genomic_DNA"/>
</dbReference>
<comment type="subcellular location">
    <subcellularLocation>
        <location evidence="3">Cytoplasm</location>
    </subcellularLocation>
</comment>